<evidence type="ECO:0008006" key="3">
    <source>
        <dbReference type="Google" id="ProtNLM"/>
    </source>
</evidence>
<comment type="caution">
    <text evidence="1">The sequence shown here is derived from an EMBL/GenBank/DDBJ whole genome shotgun (WGS) entry which is preliminary data.</text>
</comment>
<proteinExistence type="predicted"/>
<name>A0A2T6ZTP8_TUBBO</name>
<accession>A0A2T6ZTP8</accession>
<feature type="non-terminal residue" evidence="1">
    <location>
        <position position="94"/>
    </location>
</feature>
<feature type="non-terminal residue" evidence="1">
    <location>
        <position position="1"/>
    </location>
</feature>
<protein>
    <recommendedName>
        <fullName evidence="3">CipC-like antibiotic response protein</fullName>
    </recommendedName>
</protein>
<dbReference type="Proteomes" id="UP000244722">
    <property type="component" value="Unassembled WGS sequence"/>
</dbReference>
<organism evidence="1 2">
    <name type="scientific">Tuber borchii</name>
    <name type="common">White truffle</name>
    <dbReference type="NCBI Taxonomy" id="42251"/>
    <lineage>
        <taxon>Eukaryota</taxon>
        <taxon>Fungi</taxon>
        <taxon>Dikarya</taxon>
        <taxon>Ascomycota</taxon>
        <taxon>Pezizomycotina</taxon>
        <taxon>Pezizomycetes</taxon>
        <taxon>Pezizales</taxon>
        <taxon>Tuberaceae</taxon>
        <taxon>Tuber</taxon>
    </lineage>
</organism>
<dbReference type="STRING" id="42251.A0A2T6ZTP8"/>
<dbReference type="EMBL" id="NESQ01000105">
    <property type="protein sequence ID" value="PUU78855.1"/>
    <property type="molecule type" value="Genomic_DNA"/>
</dbReference>
<reference evidence="1 2" key="1">
    <citation type="submission" date="2017-04" db="EMBL/GenBank/DDBJ databases">
        <title>Draft genome sequence of Tuber borchii Vittad., a whitish edible truffle.</title>
        <authorList>
            <consortium name="DOE Joint Genome Institute"/>
            <person name="Murat C."/>
            <person name="Kuo A."/>
            <person name="Barry K.W."/>
            <person name="Clum A."/>
            <person name="Dockter R.B."/>
            <person name="Fauchery L."/>
            <person name="Iotti M."/>
            <person name="Kohler A."/>
            <person name="Labutti K."/>
            <person name="Lindquist E.A."/>
            <person name="Lipzen A."/>
            <person name="Ohm R.A."/>
            <person name="Wang M."/>
            <person name="Grigoriev I.V."/>
            <person name="Zambonelli A."/>
            <person name="Martin F.M."/>
        </authorList>
    </citation>
    <scope>NUCLEOTIDE SEQUENCE [LARGE SCALE GENOMIC DNA]</scope>
    <source>
        <strain evidence="1 2">Tbo3840</strain>
    </source>
</reference>
<dbReference type="AlphaFoldDB" id="A0A2T6ZTP8"/>
<dbReference type="PANTHER" id="PTHR37450">
    <property type="entry name" value="CIPC PROTEIN"/>
    <property type="match status" value="1"/>
</dbReference>
<sequence length="94" mass="10408">QGNLSHEVISGAAAFEGFKLFENHQRREGKQVSHGTAKEILVGLATAEAEKLIEKKGLGTHEGERAKHATRQNAEWMYEQYNNGDQYNPSSQGP</sequence>
<dbReference type="OrthoDB" id="9895617at2759"/>
<dbReference type="Pfam" id="PF12585">
    <property type="entry name" value="DUF3759"/>
    <property type="match status" value="1"/>
</dbReference>
<dbReference type="PANTHER" id="PTHR37450:SF1">
    <property type="entry name" value="CIPC PROTEIN"/>
    <property type="match status" value="1"/>
</dbReference>
<evidence type="ECO:0000313" key="2">
    <source>
        <dbReference type="Proteomes" id="UP000244722"/>
    </source>
</evidence>
<dbReference type="InterPro" id="IPR022234">
    <property type="entry name" value="DUF3759"/>
</dbReference>
<evidence type="ECO:0000313" key="1">
    <source>
        <dbReference type="EMBL" id="PUU78855.1"/>
    </source>
</evidence>
<keyword evidence="2" id="KW-1185">Reference proteome</keyword>
<gene>
    <name evidence="1" type="ORF">B9Z19DRAFT_888931</name>
</gene>